<keyword evidence="7" id="KW-0325">Glycoprotein</keyword>
<evidence type="ECO:0000256" key="4">
    <source>
        <dbReference type="ARBA" id="ARBA00022989"/>
    </source>
</evidence>
<organism evidence="9 10">
    <name type="scientific">Heterorhabditis bacteriophora</name>
    <name type="common">Entomopathogenic nematode worm</name>
    <dbReference type="NCBI Taxonomy" id="37862"/>
    <lineage>
        <taxon>Eukaryota</taxon>
        <taxon>Metazoa</taxon>
        <taxon>Ecdysozoa</taxon>
        <taxon>Nematoda</taxon>
        <taxon>Chromadorea</taxon>
        <taxon>Rhabditida</taxon>
        <taxon>Rhabditina</taxon>
        <taxon>Rhabditomorpha</taxon>
        <taxon>Strongyloidea</taxon>
        <taxon>Heterorhabditidae</taxon>
        <taxon>Heterorhabditis</taxon>
    </lineage>
</organism>
<evidence type="ECO:0000259" key="8">
    <source>
        <dbReference type="Pfam" id="PF08357"/>
    </source>
</evidence>
<dbReference type="PANTHER" id="PTHR15583">
    <property type="entry name" value="INTERLEUKIN-17 RECEPTOR"/>
    <property type="match status" value="1"/>
</dbReference>
<evidence type="ECO:0000313" key="9">
    <source>
        <dbReference type="Proteomes" id="UP000095283"/>
    </source>
</evidence>
<evidence type="ECO:0000256" key="3">
    <source>
        <dbReference type="ARBA" id="ARBA00022729"/>
    </source>
</evidence>
<keyword evidence="4" id="KW-1133">Transmembrane helix</keyword>
<evidence type="ECO:0000256" key="5">
    <source>
        <dbReference type="ARBA" id="ARBA00023136"/>
    </source>
</evidence>
<name>A0A1I7WIY7_HETBA</name>
<reference evidence="10" key="1">
    <citation type="submission" date="2016-11" db="UniProtKB">
        <authorList>
            <consortium name="WormBaseParasite"/>
        </authorList>
    </citation>
    <scope>IDENTIFICATION</scope>
</reference>
<keyword evidence="6" id="KW-0675">Receptor</keyword>
<protein>
    <submittedName>
        <fullName evidence="10">SEFIR domain-containing protein</fullName>
    </submittedName>
</protein>
<keyword evidence="5" id="KW-0472">Membrane</keyword>
<sequence>MVVGSAAFFLYHHCQPPPDLRDVELVECHSVLILYCDDCEEHSRVIFELGQVLHQCAKAVVLLDQNELNIPGVRPSRWLIDSMCRANRVIIVISPCSQMVLDGKVLQQRRPFPDLFAAAVNMIIRECTAKIVNSRFAICRLPYSPKTPDQLSILGIQEFSVPSNMPQLTAFIHQIDQSSHVQHSFDPQLLESFLHAVNEMENVMKTNADWMQHRFVEEVGNKYDLDGVVKFCDIPNRVPTLLDTKEKRAKAAEEFGLLPPDENEVGLACLNLVFIVKKYV</sequence>
<dbReference type="Proteomes" id="UP000095283">
    <property type="component" value="Unplaced"/>
</dbReference>
<keyword evidence="3" id="KW-0732">Signal</keyword>
<dbReference type="Gene3D" id="3.40.50.11530">
    <property type="match status" value="1"/>
</dbReference>
<feature type="domain" description="SEFIR" evidence="8">
    <location>
        <begin position="30"/>
        <end position="171"/>
    </location>
</feature>
<dbReference type="PANTHER" id="PTHR15583:SF7">
    <property type="entry name" value="INTERLEUKIN CYTOKINE RECEPTOR-RELATED PROTEIN 2"/>
    <property type="match status" value="1"/>
</dbReference>
<dbReference type="GO" id="GO:0030368">
    <property type="term" value="F:interleukin-17 receptor activity"/>
    <property type="evidence" value="ECO:0007669"/>
    <property type="project" value="InterPro"/>
</dbReference>
<proteinExistence type="predicted"/>
<dbReference type="Pfam" id="PF08357">
    <property type="entry name" value="SEFIR"/>
    <property type="match status" value="1"/>
</dbReference>
<evidence type="ECO:0000256" key="6">
    <source>
        <dbReference type="ARBA" id="ARBA00023170"/>
    </source>
</evidence>
<keyword evidence="2" id="KW-0812">Transmembrane</keyword>
<evidence type="ECO:0000313" key="10">
    <source>
        <dbReference type="WBParaSite" id="Hba_04933"/>
    </source>
</evidence>
<accession>A0A1I7WIY7</accession>
<dbReference type="GO" id="GO:0016020">
    <property type="term" value="C:membrane"/>
    <property type="evidence" value="ECO:0007669"/>
    <property type="project" value="UniProtKB-SubCell"/>
</dbReference>
<evidence type="ECO:0000256" key="1">
    <source>
        <dbReference type="ARBA" id="ARBA00004479"/>
    </source>
</evidence>
<dbReference type="InterPro" id="IPR039465">
    <property type="entry name" value="IL-17_rcpt-like"/>
</dbReference>
<comment type="subcellular location">
    <subcellularLocation>
        <location evidence="1">Membrane</location>
        <topology evidence="1">Single-pass type I membrane protein</topology>
    </subcellularLocation>
</comment>
<dbReference type="AlphaFoldDB" id="A0A1I7WIY7"/>
<evidence type="ECO:0000256" key="2">
    <source>
        <dbReference type="ARBA" id="ARBA00022692"/>
    </source>
</evidence>
<dbReference type="InterPro" id="IPR013568">
    <property type="entry name" value="SEFIR_dom"/>
</dbReference>
<dbReference type="WBParaSite" id="Hba_04933">
    <property type="protein sequence ID" value="Hba_04933"/>
    <property type="gene ID" value="Hba_04933"/>
</dbReference>
<evidence type="ECO:0000256" key="7">
    <source>
        <dbReference type="ARBA" id="ARBA00023180"/>
    </source>
</evidence>
<keyword evidence="9" id="KW-1185">Reference proteome</keyword>